<evidence type="ECO:0000256" key="1">
    <source>
        <dbReference type="ARBA" id="ARBA00022448"/>
    </source>
</evidence>
<dbReference type="RefSeq" id="WP_089839528.1">
    <property type="nucleotide sequence ID" value="NZ_FOZL01000001.1"/>
</dbReference>
<dbReference type="OrthoDB" id="9801958at2"/>
<feature type="domain" description="ABC transporter" evidence="4">
    <location>
        <begin position="6"/>
        <end position="241"/>
    </location>
</feature>
<dbReference type="SUPFAM" id="SSF52540">
    <property type="entry name" value="P-loop containing nucleoside triphosphate hydrolases"/>
    <property type="match status" value="1"/>
</dbReference>
<dbReference type="CDD" id="cd03293">
    <property type="entry name" value="ABC_NrtD_SsuB_transporters"/>
    <property type="match status" value="1"/>
</dbReference>
<evidence type="ECO:0000259" key="4">
    <source>
        <dbReference type="PROSITE" id="PS50893"/>
    </source>
</evidence>
<accession>A0A1I6MH10</accession>
<dbReference type="PANTHER" id="PTHR42788:SF13">
    <property type="entry name" value="ALIPHATIC SULFONATES IMPORT ATP-BINDING PROTEIN SSUB"/>
    <property type="match status" value="1"/>
</dbReference>
<sequence>MPSQIIRAERVEKYYAQPSENRIQVISPTDLAIEAGEIVALLGPSGSGKSTLMRMLTGLSVPSAGEVYWHEKPIATAEVNVSIVFQSFALFPWLTVLENVEAPLKARGMEAGERRKRSMKILDTVGLDGFQAAYPKELSGGMRQRVGFARALVVEPEVLFMDEPFSALDVLTAENLRSELLELWQKKTIPTQSIFIVTHNIEEAVLLADRIIVLGRNPGHIRTDFKVTLSHPRDRKTAAFTQLVDYIYKVLTQPDAKPPALPTTPSGKAASGSRTPHYQMLPHARPGGIAGLLELLLDHNGKDDIYRLADDLAFEIDDLLPIVDAAQLLGFLTVTEGDAAITATGAEYANSEILRQKELFRTAAVEHVLLLRQIVRAIEAKSDRTVSEEFFHDMLDEQFSEEETIRQLETAINWGRYAELFDFDASRRRFIRSAKMRAEEDEAFQEAE</sequence>
<dbReference type="AlphaFoldDB" id="A0A1I6MH10"/>
<dbReference type="GO" id="GO:0005524">
    <property type="term" value="F:ATP binding"/>
    <property type="evidence" value="ECO:0007669"/>
    <property type="project" value="UniProtKB-KW"/>
</dbReference>
<dbReference type="InterPro" id="IPR050166">
    <property type="entry name" value="ABC_transporter_ATP-bind"/>
</dbReference>
<dbReference type="InterPro" id="IPR018632">
    <property type="entry name" value="AAA-associated_dom_C"/>
</dbReference>
<reference evidence="5 6" key="1">
    <citation type="submission" date="2016-10" db="EMBL/GenBank/DDBJ databases">
        <authorList>
            <person name="de Groot N.N."/>
        </authorList>
    </citation>
    <scope>NUCLEOTIDE SEQUENCE [LARGE SCALE GENOMIC DNA]</scope>
    <source>
        <strain evidence="5 6">DSM 21001</strain>
    </source>
</reference>
<evidence type="ECO:0000313" key="6">
    <source>
        <dbReference type="Proteomes" id="UP000199024"/>
    </source>
</evidence>
<dbReference type="PROSITE" id="PS50893">
    <property type="entry name" value="ABC_TRANSPORTER_2"/>
    <property type="match status" value="1"/>
</dbReference>
<dbReference type="Pfam" id="PF09821">
    <property type="entry name" value="AAA_assoc_C"/>
    <property type="match status" value="1"/>
</dbReference>
<keyword evidence="6" id="KW-1185">Reference proteome</keyword>
<dbReference type="STRING" id="474950.SAMN05421771_2619"/>
<organism evidence="5 6">
    <name type="scientific">Granulicella pectinivorans</name>
    <dbReference type="NCBI Taxonomy" id="474950"/>
    <lineage>
        <taxon>Bacteria</taxon>
        <taxon>Pseudomonadati</taxon>
        <taxon>Acidobacteriota</taxon>
        <taxon>Terriglobia</taxon>
        <taxon>Terriglobales</taxon>
        <taxon>Acidobacteriaceae</taxon>
        <taxon>Granulicella</taxon>
    </lineage>
</organism>
<protein>
    <submittedName>
        <fullName evidence="5">NitT/TauT family transport system ATP-binding protein</fullName>
    </submittedName>
</protein>
<dbReference type="SMART" id="SM00382">
    <property type="entry name" value="AAA"/>
    <property type="match status" value="1"/>
</dbReference>
<dbReference type="InterPro" id="IPR003439">
    <property type="entry name" value="ABC_transporter-like_ATP-bd"/>
</dbReference>
<dbReference type="GO" id="GO:0016887">
    <property type="term" value="F:ATP hydrolysis activity"/>
    <property type="evidence" value="ECO:0007669"/>
    <property type="project" value="InterPro"/>
</dbReference>
<keyword evidence="1" id="KW-0813">Transport</keyword>
<keyword evidence="2" id="KW-0547">Nucleotide-binding</keyword>
<proteinExistence type="predicted"/>
<evidence type="ECO:0000256" key="3">
    <source>
        <dbReference type="ARBA" id="ARBA00022840"/>
    </source>
</evidence>
<dbReference type="InterPro" id="IPR017871">
    <property type="entry name" value="ABC_transporter-like_CS"/>
</dbReference>
<dbReference type="Gene3D" id="3.40.50.300">
    <property type="entry name" value="P-loop containing nucleotide triphosphate hydrolases"/>
    <property type="match status" value="1"/>
</dbReference>
<dbReference type="Pfam" id="PF00005">
    <property type="entry name" value="ABC_tran"/>
    <property type="match status" value="1"/>
</dbReference>
<dbReference type="InterPro" id="IPR027417">
    <property type="entry name" value="P-loop_NTPase"/>
</dbReference>
<dbReference type="Proteomes" id="UP000199024">
    <property type="component" value="Unassembled WGS sequence"/>
</dbReference>
<dbReference type="PANTHER" id="PTHR42788">
    <property type="entry name" value="TAURINE IMPORT ATP-BINDING PROTEIN-RELATED"/>
    <property type="match status" value="1"/>
</dbReference>
<evidence type="ECO:0000256" key="2">
    <source>
        <dbReference type="ARBA" id="ARBA00022741"/>
    </source>
</evidence>
<dbReference type="EMBL" id="FOZL01000001">
    <property type="protein sequence ID" value="SFS14923.1"/>
    <property type="molecule type" value="Genomic_DNA"/>
</dbReference>
<name>A0A1I6MH10_9BACT</name>
<keyword evidence="3 5" id="KW-0067">ATP-binding</keyword>
<evidence type="ECO:0000313" key="5">
    <source>
        <dbReference type="EMBL" id="SFS14923.1"/>
    </source>
</evidence>
<dbReference type="InterPro" id="IPR003593">
    <property type="entry name" value="AAA+_ATPase"/>
</dbReference>
<dbReference type="PROSITE" id="PS00211">
    <property type="entry name" value="ABC_TRANSPORTER_1"/>
    <property type="match status" value="1"/>
</dbReference>
<gene>
    <name evidence="5" type="ORF">SAMN05421771_2619</name>
</gene>